<sequence>MPLQSPPPPVQIIQAQAEMPLLPGSDPVVLAVFQWALAHSPSLREVVRQLPAADRKARYRLVPDLDANYGNLRIQATGDLYHIDIGVSFLGWSRCGDALEPWVATALFLALETARLGRVRETGNPRALRFVWETKAEAFAFQAKVREELAAADPVRMRDLPDGELLYKHAFRPGVYPPAASKEIPRFSEIPKRRPLPDGVH</sequence>
<accession>A0A936F5A0</accession>
<comment type="caution">
    <text evidence="1">The sequence shown here is derived from an EMBL/GenBank/DDBJ whole genome shotgun (WGS) entry which is preliminary data.</text>
</comment>
<dbReference type="EMBL" id="JADKCH010000033">
    <property type="protein sequence ID" value="MBK8574000.1"/>
    <property type="molecule type" value="Genomic_DNA"/>
</dbReference>
<reference evidence="1 2" key="1">
    <citation type="submission" date="2020-10" db="EMBL/GenBank/DDBJ databases">
        <title>Connecting structure to function with the recovery of over 1000 high-quality activated sludge metagenome-assembled genomes encoding full-length rRNA genes using long-read sequencing.</title>
        <authorList>
            <person name="Singleton C.M."/>
            <person name="Petriglieri F."/>
            <person name="Kristensen J.M."/>
            <person name="Kirkegaard R.H."/>
            <person name="Michaelsen T.Y."/>
            <person name="Andersen M.H."/>
            <person name="Karst S.M."/>
            <person name="Dueholm M.S."/>
            <person name="Nielsen P.H."/>
            <person name="Albertsen M."/>
        </authorList>
    </citation>
    <scope>NUCLEOTIDE SEQUENCE [LARGE SCALE GENOMIC DNA]</scope>
    <source>
        <strain evidence="1">OdNE_18-Q3-R46-58_MAXAC.008</strain>
    </source>
</reference>
<name>A0A936F5A0_9BACT</name>
<protein>
    <submittedName>
        <fullName evidence="1">Uncharacterized protein</fullName>
    </submittedName>
</protein>
<dbReference type="Proteomes" id="UP000709959">
    <property type="component" value="Unassembled WGS sequence"/>
</dbReference>
<evidence type="ECO:0000313" key="1">
    <source>
        <dbReference type="EMBL" id="MBK8574000.1"/>
    </source>
</evidence>
<dbReference type="AlphaFoldDB" id="A0A936F5A0"/>
<organism evidence="1 2">
    <name type="scientific">Candidatus Geothrix odensensis</name>
    <dbReference type="NCBI Taxonomy" id="2954440"/>
    <lineage>
        <taxon>Bacteria</taxon>
        <taxon>Pseudomonadati</taxon>
        <taxon>Acidobacteriota</taxon>
        <taxon>Holophagae</taxon>
        <taxon>Holophagales</taxon>
        <taxon>Holophagaceae</taxon>
        <taxon>Geothrix</taxon>
    </lineage>
</organism>
<proteinExistence type="predicted"/>
<gene>
    <name evidence="1" type="ORF">IPN91_15580</name>
</gene>
<evidence type="ECO:0000313" key="2">
    <source>
        <dbReference type="Proteomes" id="UP000709959"/>
    </source>
</evidence>